<name>A0A225V0B5_9STRA</name>
<keyword evidence="2" id="KW-1185">Reference proteome</keyword>
<proteinExistence type="predicted"/>
<dbReference type="AlphaFoldDB" id="A0A225V0B5"/>
<comment type="caution">
    <text evidence="1">The sequence shown here is derived from an EMBL/GenBank/DDBJ whole genome shotgun (WGS) entry which is preliminary data.</text>
</comment>
<evidence type="ECO:0000313" key="1">
    <source>
        <dbReference type="EMBL" id="OWY98712.1"/>
    </source>
</evidence>
<reference evidence="2" key="1">
    <citation type="submission" date="2017-03" db="EMBL/GenBank/DDBJ databases">
        <title>Phytopthora megakarya and P. palmivora, two closely related causual agents of cacao black pod achieved similar genome size and gene model numbers by different mechanisms.</title>
        <authorList>
            <person name="Ali S."/>
            <person name="Shao J."/>
            <person name="Larry D.J."/>
            <person name="Kronmiller B."/>
            <person name="Shen D."/>
            <person name="Strem M.D."/>
            <person name="Melnick R.L."/>
            <person name="Guiltinan M.J."/>
            <person name="Tyler B.M."/>
            <person name="Meinhardt L.W."/>
            <person name="Bailey B.A."/>
        </authorList>
    </citation>
    <scope>NUCLEOTIDE SEQUENCE [LARGE SCALE GENOMIC DNA]</scope>
    <source>
        <strain evidence="2">zdho120</strain>
    </source>
</reference>
<gene>
    <name evidence="1" type="ORF">PHMEG_00030455</name>
</gene>
<dbReference type="Proteomes" id="UP000198211">
    <property type="component" value="Unassembled WGS sequence"/>
</dbReference>
<organism evidence="1 2">
    <name type="scientific">Phytophthora megakarya</name>
    <dbReference type="NCBI Taxonomy" id="4795"/>
    <lineage>
        <taxon>Eukaryota</taxon>
        <taxon>Sar</taxon>
        <taxon>Stramenopiles</taxon>
        <taxon>Oomycota</taxon>
        <taxon>Peronosporomycetes</taxon>
        <taxon>Peronosporales</taxon>
        <taxon>Peronosporaceae</taxon>
        <taxon>Phytophthora</taxon>
    </lineage>
</organism>
<protein>
    <submittedName>
        <fullName evidence="1">Uncharacterized protein</fullName>
    </submittedName>
</protein>
<accession>A0A225V0B5</accession>
<dbReference type="EMBL" id="NBNE01009146">
    <property type="protein sequence ID" value="OWY98712.1"/>
    <property type="molecule type" value="Genomic_DNA"/>
</dbReference>
<evidence type="ECO:0000313" key="2">
    <source>
        <dbReference type="Proteomes" id="UP000198211"/>
    </source>
</evidence>
<sequence length="178" mass="19528">MWCMDLIYRGIGVPDIPRQLMMDLLGPGQIDHSGGFQLDYENLESDKVILSILHIACFMDCLQEKLSQCPDPVQVRHHQRGSGIDISSTLFVDDQLDVTTSERGIQAHTDITNVFTGKLGSGGVFGATKSFMMYMSDSASHYNAVQLNDGQSVPHPVQVVAPVEGFKHLGIYQGGCNQ</sequence>
<dbReference type="OrthoDB" id="123906at2759"/>